<keyword evidence="3" id="KW-1185">Reference proteome</keyword>
<feature type="compositionally biased region" description="Polar residues" evidence="1">
    <location>
        <begin position="55"/>
        <end position="68"/>
    </location>
</feature>
<feature type="compositionally biased region" description="Basic residues" evidence="1">
    <location>
        <begin position="74"/>
        <end position="92"/>
    </location>
</feature>
<organism evidence="2 3">
    <name type="scientific">Anolis carolinensis</name>
    <name type="common">Green anole</name>
    <name type="synonym">American chameleon</name>
    <dbReference type="NCBI Taxonomy" id="28377"/>
    <lineage>
        <taxon>Eukaryota</taxon>
        <taxon>Metazoa</taxon>
        <taxon>Chordata</taxon>
        <taxon>Craniata</taxon>
        <taxon>Vertebrata</taxon>
        <taxon>Euteleostomi</taxon>
        <taxon>Lepidosauria</taxon>
        <taxon>Squamata</taxon>
        <taxon>Bifurcata</taxon>
        <taxon>Unidentata</taxon>
        <taxon>Episquamata</taxon>
        <taxon>Toxicofera</taxon>
        <taxon>Iguania</taxon>
        <taxon>Dactyloidae</taxon>
        <taxon>Anolis</taxon>
    </lineage>
</organism>
<reference evidence="2" key="3">
    <citation type="submission" date="2025-09" db="UniProtKB">
        <authorList>
            <consortium name="Ensembl"/>
        </authorList>
    </citation>
    <scope>IDENTIFICATION</scope>
</reference>
<proteinExistence type="predicted"/>
<dbReference type="Ensembl" id="ENSACAT00000047401.1">
    <property type="protein sequence ID" value="ENSACAP00000032381.1"/>
    <property type="gene ID" value="ENSACAG00000037889.1"/>
</dbReference>
<sequence length="131" mass="15428">MLDKQIFINEHQPYQFSSCFPAAFLGDIALDEEDLKMFKVDRVVDLTRHTIQRTANNSSVPQNTQSPHKSIGWQRRRWRQDRGRTRSRRAATSRHERVWPDGIIPYVISGNFRHTCHLTPLGLRWLKAEEC</sequence>
<feature type="region of interest" description="Disordered" evidence="1">
    <location>
        <begin position="55"/>
        <end position="92"/>
    </location>
</feature>
<accession>A0A803TAZ1</accession>
<reference evidence="2" key="2">
    <citation type="submission" date="2025-08" db="UniProtKB">
        <authorList>
            <consortium name="Ensembl"/>
        </authorList>
    </citation>
    <scope>IDENTIFICATION</scope>
</reference>
<dbReference type="AlphaFoldDB" id="A0A803TAZ1"/>
<evidence type="ECO:0000313" key="2">
    <source>
        <dbReference type="Ensembl" id="ENSACAP00000032381.1"/>
    </source>
</evidence>
<dbReference type="Proteomes" id="UP000001646">
    <property type="component" value="Unplaced"/>
</dbReference>
<reference evidence="2" key="1">
    <citation type="submission" date="2009-12" db="EMBL/GenBank/DDBJ databases">
        <title>The Genome Sequence of Anolis carolinensis (Green Anole Lizard).</title>
        <authorList>
            <consortium name="The Genome Sequencing Platform"/>
            <person name="Di Palma F."/>
            <person name="Alfoldi J."/>
            <person name="Heiman D."/>
            <person name="Young S."/>
            <person name="Grabherr M."/>
            <person name="Johnson J."/>
            <person name="Lander E.S."/>
            <person name="Lindblad-Toh K."/>
        </authorList>
    </citation>
    <scope>NUCLEOTIDE SEQUENCE [LARGE SCALE GENOMIC DNA]</scope>
    <source>
        <strain evidence="2">JBL SC #1</strain>
    </source>
</reference>
<protein>
    <submittedName>
        <fullName evidence="2">Uncharacterized protein</fullName>
    </submittedName>
</protein>
<name>A0A803TAZ1_ANOCA</name>
<evidence type="ECO:0000256" key="1">
    <source>
        <dbReference type="SAM" id="MobiDB-lite"/>
    </source>
</evidence>
<evidence type="ECO:0000313" key="3">
    <source>
        <dbReference type="Proteomes" id="UP000001646"/>
    </source>
</evidence>
<dbReference type="InParanoid" id="A0A803TAZ1"/>